<evidence type="ECO:0000256" key="5">
    <source>
        <dbReference type="ARBA" id="ARBA00022692"/>
    </source>
</evidence>
<evidence type="ECO:0000256" key="8">
    <source>
        <dbReference type="RuleBase" id="RU365088"/>
    </source>
</evidence>
<feature type="transmembrane region" description="Helical" evidence="8">
    <location>
        <begin position="307"/>
        <end position="330"/>
    </location>
</feature>
<dbReference type="GO" id="GO:1990961">
    <property type="term" value="P:xenobiotic detoxification by transmembrane export across the plasma membrane"/>
    <property type="evidence" value="ECO:0007669"/>
    <property type="project" value="InterPro"/>
</dbReference>
<dbReference type="EMBL" id="CP021330">
    <property type="protein sequence ID" value="AVX03037.1"/>
    <property type="molecule type" value="Genomic_DNA"/>
</dbReference>
<evidence type="ECO:0000256" key="6">
    <source>
        <dbReference type="ARBA" id="ARBA00022989"/>
    </source>
</evidence>
<feature type="domain" description="Major facilitator superfamily (MFS) profile" evidence="9">
    <location>
        <begin position="5"/>
        <end position="390"/>
    </location>
</feature>
<keyword evidence="5 8" id="KW-0812">Transmembrane</keyword>
<evidence type="ECO:0000256" key="3">
    <source>
        <dbReference type="ARBA" id="ARBA00022448"/>
    </source>
</evidence>
<gene>
    <name evidence="10" type="ORF">MXMO3_00491</name>
</gene>
<dbReference type="SUPFAM" id="SSF103473">
    <property type="entry name" value="MFS general substrate transporter"/>
    <property type="match status" value="1"/>
</dbReference>
<dbReference type="Pfam" id="PF07690">
    <property type="entry name" value="MFS_1"/>
    <property type="match status" value="1"/>
</dbReference>
<dbReference type="InterPro" id="IPR004812">
    <property type="entry name" value="Efflux_drug-R_Bcr/CmlA"/>
</dbReference>
<feature type="transmembrane region" description="Helical" evidence="8">
    <location>
        <begin position="132"/>
        <end position="156"/>
    </location>
</feature>
<keyword evidence="6 8" id="KW-1133">Transmembrane helix</keyword>
<feature type="transmembrane region" description="Helical" evidence="8">
    <location>
        <begin position="368"/>
        <end position="389"/>
    </location>
</feature>
<feature type="transmembrane region" description="Helical" evidence="8">
    <location>
        <begin position="75"/>
        <end position="93"/>
    </location>
</feature>
<evidence type="ECO:0000313" key="11">
    <source>
        <dbReference type="Proteomes" id="UP000258927"/>
    </source>
</evidence>
<dbReference type="AlphaFoldDB" id="A0A2R4MAH2"/>
<keyword evidence="3 8" id="KW-0813">Transport</keyword>
<feature type="transmembrane region" description="Helical" evidence="8">
    <location>
        <begin position="250"/>
        <end position="271"/>
    </location>
</feature>
<keyword evidence="11" id="KW-1185">Reference proteome</keyword>
<reference evidence="10 11" key="1">
    <citation type="submission" date="2017-05" db="EMBL/GenBank/DDBJ databases">
        <title>Genome Analysis of Maritalea myrionectae HL2708#5.</title>
        <authorList>
            <consortium name="Cotde Inc.-PKNU"/>
            <person name="Jang D."/>
            <person name="Oh H.-M."/>
        </authorList>
    </citation>
    <scope>NUCLEOTIDE SEQUENCE [LARGE SCALE GENOMIC DNA]</scope>
    <source>
        <strain evidence="10 11">HL2708#5</strain>
    </source>
</reference>
<dbReference type="InterPro" id="IPR011701">
    <property type="entry name" value="MFS"/>
</dbReference>
<sequence>MDRNLLKFSLILGLMSAVGAFAIDMYLPALPLLAEDLQSSTSAAQMTLMVYFIAFGASQLFYGPASDMFGRKKPIYFGLGLFMVTSVGCAFAPNIETLIVLRFLQGIGAAAPMSIPRAVIRDLYTGQKATRMMSTIMIVISISPMLAPLLGSAVIVPFGWRAVFLTIALATLVAMALAAFALPETLKPENRRPFDAKSMFASFGILLRDTNYLGLTFIGGLGMAAFFTFLGSASFVYMEHFGLTPTQFSLAFAVNASGFFVASQFSATIMGKIGPERLIRGATLGYAIMVLILLGVFFFGWGSLPALIILFIIANAFMGLIIPTSMVLALEEHGPIAGAAASLGGTMQMLLGALAMGVSSAIFNGTPVPMLAVIALCGVGAFVLARITVRHPLPSAAQ</sequence>
<dbReference type="InterPro" id="IPR020846">
    <property type="entry name" value="MFS_dom"/>
</dbReference>
<dbReference type="GO" id="GO:0042910">
    <property type="term" value="F:xenobiotic transmembrane transporter activity"/>
    <property type="evidence" value="ECO:0007669"/>
    <property type="project" value="InterPro"/>
</dbReference>
<feature type="transmembrane region" description="Helical" evidence="8">
    <location>
        <begin position="337"/>
        <end position="362"/>
    </location>
</feature>
<feature type="transmembrane region" description="Helical" evidence="8">
    <location>
        <begin position="212"/>
        <end position="238"/>
    </location>
</feature>
<dbReference type="PANTHER" id="PTHR23502">
    <property type="entry name" value="MAJOR FACILITATOR SUPERFAMILY"/>
    <property type="match status" value="1"/>
</dbReference>
<organism evidence="10 11">
    <name type="scientific">Maritalea myrionectae</name>
    <dbReference type="NCBI Taxonomy" id="454601"/>
    <lineage>
        <taxon>Bacteria</taxon>
        <taxon>Pseudomonadati</taxon>
        <taxon>Pseudomonadota</taxon>
        <taxon>Alphaproteobacteria</taxon>
        <taxon>Hyphomicrobiales</taxon>
        <taxon>Devosiaceae</taxon>
        <taxon>Maritalea</taxon>
    </lineage>
</organism>
<feature type="transmembrane region" description="Helical" evidence="8">
    <location>
        <begin position="162"/>
        <end position="182"/>
    </location>
</feature>
<name>A0A2R4MAH2_9HYPH</name>
<dbReference type="KEGG" id="mmyr:MXMO3_00491"/>
<dbReference type="Gene3D" id="1.20.1720.10">
    <property type="entry name" value="Multidrug resistance protein D"/>
    <property type="match status" value="1"/>
</dbReference>
<evidence type="ECO:0000256" key="4">
    <source>
        <dbReference type="ARBA" id="ARBA00022475"/>
    </source>
</evidence>
<protein>
    <recommendedName>
        <fullName evidence="8">Bcr/CflA family efflux transporter</fullName>
    </recommendedName>
</protein>
<dbReference type="STRING" id="1122213.GCA_000423365_03203"/>
<keyword evidence="4" id="KW-1003">Cell membrane</keyword>
<dbReference type="NCBIfam" id="TIGR00710">
    <property type="entry name" value="efflux_Bcr_CflA"/>
    <property type="match status" value="1"/>
</dbReference>
<comment type="subcellular location">
    <subcellularLocation>
        <location evidence="8">Cell inner membrane</location>
        <topology evidence="8">Multi-pass membrane protein</topology>
    </subcellularLocation>
    <subcellularLocation>
        <location evidence="1">Cell membrane</location>
        <topology evidence="1">Multi-pass membrane protein</topology>
    </subcellularLocation>
</comment>
<dbReference type="PANTHER" id="PTHR23502:SF132">
    <property type="entry name" value="POLYAMINE TRANSPORTER 2-RELATED"/>
    <property type="match status" value="1"/>
</dbReference>
<dbReference type="PROSITE" id="PS50850">
    <property type="entry name" value="MFS"/>
    <property type="match status" value="1"/>
</dbReference>
<keyword evidence="7 8" id="KW-0472">Membrane</keyword>
<dbReference type="CDD" id="cd17320">
    <property type="entry name" value="MFS_MdfA_MDR_like"/>
    <property type="match status" value="1"/>
</dbReference>
<feature type="transmembrane region" description="Helical" evidence="8">
    <location>
        <begin position="283"/>
        <end position="301"/>
    </location>
</feature>
<evidence type="ECO:0000313" key="10">
    <source>
        <dbReference type="EMBL" id="AVX03037.1"/>
    </source>
</evidence>
<feature type="transmembrane region" description="Helical" evidence="8">
    <location>
        <begin position="46"/>
        <end position="63"/>
    </location>
</feature>
<accession>A0A2R4MAH2</accession>
<feature type="transmembrane region" description="Helical" evidence="8">
    <location>
        <begin position="99"/>
        <end position="120"/>
    </location>
</feature>
<evidence type="ECO:0000256" key="7">
    <source>
        <dbReference type="ARBA" id="ARBA00023136"/>
    </source>
</evidence>
<dbReference type="RefSeq" id="WP_027835981.1">
    <property type="nucleotide sequence ID" value="NZ_CP021330.1"/>
</dbReference>
<dbReference type="Proteomes" id="UP000258927">
    <property type="component" value="Chromosome"/>
</dbReference>
<comment type="caution">
    <text evidence="8">Lacks conserved residue(s) required for the propagation of feature annotation.</text>
</comment>
<dbReference type="FunFam" id="1.20.1720.10:FF:000005">
    <property type="entry name" value="Bcr/CflA family efflux transporter"/>
    <property type="match status" value="1"/>
</dbReference>
<dbReference type="GO" id="GO:0005886">
    <property type="term" value="C:plasma membrane"/>
    <property type="evidence" value="ECO:0007669"/>
    <property type="project" value="UniProtKB-SubCell"/>
</dbReference>
<evidence type="ECO:0000256" key="2">
    <source>
        <dbReference type="ARBA" id="ARBA00006236"/>
    </source>
</evidence>
<proteinExistence type="inferred from homology"/>
<evidence type="ECO:0000256" key="1">
    <source>
        <dbReference type="ARBA" id="ARBA00004651"/>
    </source>
</evidence>
<keyword evidence="8" id="KW-0997">Cell inner membrane</keyword>
<comment type="similarity">
    <text evidence="2 8">Belongs to the major facilitator superfamily. Bcr/CmlA family.</text>
</comment>
<dbReference type="InterPro" id="IPR036259">
    <property type="entry name" value="MFS_trans_sf"/>
</dbReference>
<evidence type="ECO:0000259" key="9">
    <source>
        <dbReference type="PROSITE" id="PS50850"/>
    </source>
</evidence>